<dbReference type="EMBL" id="AGWL01000002">
    <property type="protein sequence ID" value="EKU95569.1"/>
    <property type="molecule type" value="Genomic_DNA"/>
</dbReference>
<proteinExistence type="predicted"/>
<dbReference type="InterPro" id="IPR036034">
    <property type="entry name" value="PDZ_sf"/>
</dbReference>
<name>K9EEA6_9ACTO</name>
<dbReference type="Proteomes" id="UP000009888">
    <property type="component" value="Unassembled WGS sequence"/>
</dbReference>
<reference evidence="2 3" key="1">
    <citation type="submission" date="2012-09" db="EMBL/GenBank/DDBJ databases">
        <title>The Genome Sequence of Actinobaculum massiliae ACS-171-V-COL2.</title>
        <authorList>
            <consortium name="The Broad Institute Genome Sequencing Platform"/>
            <person name="Earl A."/>
            <person name="Ward D."/>
            <person name="Feldgarden M."/>
            <person name="Gevers D."/>
            <person name="Saerens B."/>
            <person name="Vaneechoutte M."/>
            <person name="Walker B."/>
            <person name="Young S.K."/>
            <person name="Zeng Q."/>
            <person name="Gargeya S."/>
            <person name="Fitzgerald M."/>
            <person name="Haas B."/>
            <person name="Abouelleil A."/>
            <person name="Alvarado L."/>
            <person name="Arachchi H.M."/>
            <person name="Berlin A."/>
            <person name="Chapman S.B."/>
            <person name="Goldberg J."/>
            <person name="Griggs A."/>
            <person name="Gujja S."/>
            <person name="Hansen M."/>
            <person name="Howarth C."/>
            <person name="Imamovic A."/>
            <person name="Larimer J."/>
            <person name="McCowen C."/>
            <person name="Montmayeur A."/>
            <person name="Murphy C."/>
            <person name="Neiman D."/>
            <person name="Pearson M."/>
            <person name="Priest M."/>
            <person name="Roberts A."/>
            <person name="Saif S."/>
            <person name="Shea T."/>
            <person name="Sisk P."/>
            <person name="Sykes S."/>
            <person name="Wortman J."/>
            <person name="Nusbaum C."/>
            <person name="Birren B."/>
        </authorList>
    </citation>
    <scope>NUCLEOTIDE SEQUENCE [LARGE SCALE GENOMIC DNA]</scope>
    <source>
        <strain evidence="3">ACS-171-V-Col2</strain>
    </source>
</reference>
<evidence type="ECO:0000259" key="1">
    <source>
        <dbReference type="Pfam" id="PF05362"/>
    </source>
</evidence>
<dbReference type="PATRIC" id="fig|883066.3.peg.372"/>
<dbReference type="SUPFAM" id="SSF50156">
    <property type="entry name" value="PDZ domain-like"/>
    <property type="match status" value="1"/>
</dbReference>
<evidence type="ECO:0000313" key="3">
    <source>
        <dbReference type="Proteomes" id="UP000009888"/>
    </source>
</evidence>
<dbReference type="InterPro" id="IPR027065">
    <property type="entry name" value="Lon_Prtase"/>
</dbReference>
<dbReference type="AlphaFoldDB" id="K9EEA6"/>
<gene>
    <name evidence="2" type="ORF">HMPREF9233_00356</name>
</gene>
<dbReference type="Gene3D" id="3.30.230.10">
    <property type="match status" value="1"/>
</dbReference>
<dbReference type="GO" id="GO:0006508">
    <property type="term" value="P:proteolysis"/>
    <property type="evidence" value="ECO:0007669"/>
    <property type="project" value="InterPro"/>
</dbReference>
<dbReference type="eggNOG" id="COG3480">
    <property type="taxonomic scope" value="Bacteria"/>
</dbReference>
<dbReference type="PANTHER" id="PTHR10046">
    <property type="entry name" value="ATP DEPENDENT LON PROTEASE FAMILY MEMBER"/>
    <property type="match status" value="1"/>
</dbReference>
<dbReference type="GO" id="GO:0004252">
    <property type="term" value="F:serine-type endopeptidase activity"/>
    <property type="evidence" value="ECO:0007669"/>
    <property type="project" value="InterPro"/>
</dbReference>
<dbReference type="InterPro" id="IPR014721">
    <property type="entry name" value="Ribsml_uS5_D2-typ_fold_subgr"/>
</dbReference>
<protein>
    <recommendedName>
        <fullName evidence="1">Lon proteolytic domain-containing protein</fullName>
    </recommendedName>
</protein>
<dbReference type="InterPro" id="IPR020568">
    <property type="entry name" value="Ribosomal_Su5_D2-typ_SF"/>
</dbReference>
<dbReference type="InterPro" id="IPR008269">
    <property type="entry name" value="Lon_proteolytic"/>
</dbReference>
<dbReference type="GO" id="GO:0030163">
    <property type="term" value="P:protein catabolic process"/>
    <property type="evidence" value="ECO:0007669"/>
    <property type="project" value="InterPro"/>
</dbReference>
<dbReference type="SUPFAM" id="SSF54211">
    <property type="entry name" value="Ribosomal protein S5 domain 2-like"/>
    <property type="match status" value="1"/>
</dbReference>
<dbReference type="STRING" id="202789.GCA_001457435_01781"/>
<sequence length="367" mass="37448">MVPVVKPSLTSGKAFAAATVIALIMPGAYMVESAGPVVDTTGQMDGSSLVTIDGAPVYDTDSTFLMTTVSAVGNPDVGTPGAHALLALFDPNAQLIPIRLLYPRTYTAAEENQKNQAAMQNSQDVAGNVALEMAGYETKMKLTVAGALEGGPAEGKLAAGDVLEKIEAGGETIDVHSFSDLSAFLARTAPGSEVKVTYQRGEESAEVALTTAAYEPDASGWVKPGSQLGIAVTVSDVAADPQVNFAVEGIGGPSAGLMFTIGIYDKLTPGSLAGEAKIAGTGTIAYNGDVGPIGGIQHKLRGAASAGATDFFAPALNCPETVGWEPEGMNIWSVRNASEAIHAAEAIGKGERPELPTCQDASEGFAS</sequence>
<dbReference type="GO" id="GO:0005524">
    <property type="term" value="F:ATP binding"/>
    <property type="evidence" value="ECO:0007669"/>
    <property type="project" value="InterPro"/>
</dbReference>
<dbReference type="Pfam" id="PF05362">
    <property type="entry name" value="Lon_C"/>
    <property type="match status" value="1"/>
</dbReference>
<feature type="domain" description="Lon proteolytic" evidence="1">
    <location>
        <begin position="252"/>
        <end position="319"/>
    </location>
</feature>
<comment type="caution">
    <text evidence="2">The sequence shown here is derived from an EMBL/GenBank/DDBJ whole genome shotgun (WGS) entry which is preliminary data.</text>
</comment>
<dbReference type="RefSeq" id="WP_007000574.1">
    <property type="nucleotide sequence ID" value="NZ_JH992955.1"/>
</dbReference>
<dbReference type="HOGENOM" id="CLU_042037_1_0_11"/>
<keyword evidence="3" id="KW-1185">Reference proteome</keyword>
<dbReference type="GO" id="GO:0004176">
    <property type="term" value="F:ATP-dependent peptidase activity"/>
    <property type="evidence" value="ECO:0007669"/>
    <property type="project" value="InterPro"/>
</dbReference>
<accession>K9EEA6</accession>
<evidence type="ECO:0000313" key="2">
    <source>
        <dbReference type="EMBL" id="EKU95569.1"/>
    </source>
</evidence>
<organism evidence="2 3">
    <name type="scientific">Actinobaculum massiliense ACS-171-V-Col2</name>
    <dbReference type="NCBI Taxonomy" id="883066"/>
    <lineage>
        <taxon>Bacteria</taxon>
        <taxon>Bacillati</taxon>
        <taxon>Actinomycetota</taxon>
        <taxon>Actinomycetes</taxon>
        <taxon>Actinomycetales</taxon>
        <taxon>Actinomycetaceae</taxon>
        <taxon>Actinobaculum</taxon>
    </lineage>
</organism>